<evidence type="ECO:0000256" key="1">
    <source>
        <dbReference type="SAM" id="MobiDB-lite"/>
    </source>
</evidence>
<evidence type="ECO:0000313" key="3">
    <source>
        <dbReference type="Proteomes" id="UP000237271"/>
    </source>
</evidence>
<protein>
    <submittedName>
        <fullName evidence="2">Uncharacterized protein</fullName>
    </submittedName>
</protein>
<proteinExistence type="predicted"/>
<dbReference type="EMBL" id="NCKW01009602">
    <property type="protein sequence ID" value="POM66497.1"/>
    <property type="molecule type" value="Genomic_DNA"/>
</dbReference>
<reference evidence="2 3" key="1">
    <citation type="journal article" date="2017" name="Genome Biol. Evol.">
        <title>Phytophthora megakarya and P. palmivora, closely related causal agents of cacao black pod rot, underwent increases in genome sizes and gene numbers by different mechanisms.</title>
        <authorList>
            <person name="Ali S.S."/>
            <person name="Shao J."/>
            <person name="Lary D.J."/>
            <person name="Kronmiller B."/>
            <person name="Shen D."/>
            <person name="Strem M.D."/>
            <person name="Amoako-Attah I."/>
            <person name="Akrofi A.Y."/>
            <person name="Begoude B.A."/>
            <person name="Ten Hoopen G.M."/>
            <person name="Coulibaly K."/>
            <person name="Kebe B.I."/>
            <person name="Melnick R.L."/>
            <person name="Guiltinan M.J."/>
            <person name="Tyler B.M."/>
            <person name="Meinhardt L.W."/>
            <person name="Bailey B.A."/>
        </authorList>
    </citation>
    <scope>NUCLEOTIDE SEQUENCE [LARGE SCALE GENOMIC DNA]</scope>
    <source>
        <strain evidence="3">sbr112.9</strain>
    </source>
</reference>
<dbReference type="AlphaFoldDB" id="A0A2P4XLS9"/>
<gene>
    <name evidence="2" type="ORF">PHPALM_17642</name>
</gene>
<dbReference type="Proteomes" id="UP000237271">
    <property type="component" value="Unassembled WGS sequence"/>
</dbReference>
<dbReference type="OrthoDB" id="1932706at2759"/>
<feature type="compositionally biased region" description="Polar residues" evidence="1">
    <location>
        <begin position="179"/>
        <end position="193"/>
    </location>
</feature>
<comment type="caution">
    <text evidence="2">The sequence shown here is derived from an EMBL/GenBank/DDBJ whole genome shotgun (WGS) entry which is preliminary data.</text>
</comment>
<organism evidence="2 3">
    <name type="scientific">Phytophthora palmivora</name>
    <dbReference type="NCBI Taxonomy" id="4796"/>
    <lineage>
        <taxon>Eukaryota</taxon>
        <taxon>Sar</taxon>
        <taxon>Stramenopiles</taxon>
        <taxon>Oomycota</taxon>
        <taxon>Peronosporomycetes</taxon>
        <taxon>Peronosporales</taxon>
        <taxon>Peronosporaceae</taxon>
        <taxon>Phytophthora</taxon>
    </lineage>
</organism>
<feature type="compositionally biased region" description="Basic and acidic residues" evidence="1">
    <location>
        <begin position="252"/>
        <end position="264"/>
    </location>
</feature>
<sequence>MKVLTALRNLTMPSPVIFSLVSITDASLKDSPIWFANVIHFFFIPIACAHYNGSVLAEIRDYRDMQSALCPVSSAFLPTASALLQEDSELGEGCHVWQTLLLPCKTPLPIHAQGSPHYEPPTLQSMFDHFPDVTPGELETLAMDAKRQLLQEEDVLLSSSSTESSSPRGDSQEFGFFSTEPQDSGDTNGDHSGSTTTPTTRSRFHSRLETSPPASLLSPISRKSARSSLNGQEDYSTKRFKRQIQTKATETYQRKVDRKSRQERSNLAVESSNDFTVPDFSVSQGDDMEICGSSELLGDGTASVIPLPATQLFLSKLKGKRRRSNNEILYGKPAWVTIAHLHVWNVNIPAFFM</sequence>
<name>A0A2P4XLS9_9STRA</name>
<accession>A0A2P4XLS9</accession>
<evidence type="ECO:0000313" key="2">
    <source>
        <dbReference type="EMBL" id="POM66497.1"/>
    </source>
</evidence>
<feature type="region of interest" description="Disordered" evidence="1">
    <location>
        <begin position="155"/>
        <end position="270"/>
    </location>
</feature>
<keyword evidence="3" id="KW-1185">Reference proteome</keyword>